<evidence type="ECO:0000256" key="5">
    <source>
        <dbReference type="SAM" id="SignalP"/>
    </source>
</evidence>
<comment type="similarity">
    <text evidence="1">Belongs to the metallo-beta-lactamase superfamily.</text>
</comment>
<sequence>MHRRSFLAASVAALTVPRLVSAQIDLSEGATLTTVSDGHLTLPSNMIFDPMPQDDLSAVLNDFGMSGPQLTPDCNLALLQQGDRVVLFDAGAGSDFQLSAGRLLDGLDHLGIDPESVTDVVFTHAHPDHIWGVLDDFGDPLFSQSTHHIGATEMAYWSDPQTVESIGTARASFAVGAKRRLEAIADQLQTFDHGQEVVPGVEAILTPGHTPGHMAFDLGGAIVLGDAIGNHHVAFARPEWLSGSDQDQALAAETRVALFDRISADDRPVVGFHLPQGGIGQVEKGQDGYRFVAS</sequence>
<reference evidence="7 8" key="1">
    <citation type="submission" date="2021-05" db="EMBL/GenBank/DDBJ databases">
        <title>Bacteria Genome sequencing.</title>
        <authorList>
            <person name="Takabe Y."/>
            <person name="Nakajima Y."/>
            <person name="Suzuki S."/>
            <person name="Shiozaki T."/>
        </authorList>
    </citation>
    <scope>NUCLEOTIDE SEQUENCE [LARGE SCALE GENOMIC DNA]</scope>
    <source>
        <strain evidence="7 8">AI_62</strain>
    </source>
</reference>
<dbReference type="RefSeq" id="WP_220750331.1">
    <property type="nucleotide sequence ID" value="NZ_BPFH01000008.1"/>
</dbReference>
<feature type="signal peptide" evidence="5">
    <location>
        <begin position="1"/>
        <end position="22"/>
    </location>
</feature>
<evidence type="ECO:0000256" key="4">
    <source>
        <dbReference type="ARBA" id="ARBA00022833"/>
    </source>
</evidence>
<dbReference type="PANTHER" id="PTHR42978:SF6">
    <property type="entry name" value="QUORUM-QUENCHING LACTONASE YTNP-RELATED"/>
    <property type="match status" value="1"/>
</dbReference>
<keyword evidence="3" id="KW-0378">Hydrolase</keyword>
<evidence type="ECO:0000256" key="3">
    <source>
        <dbReference type="ARBA" id="ARBA00022801"/>
    </source>
</evidence>
<feature type="domain" description="Metallo-beta-lactamase" evidence="6">
    <location>
        <begin position="73"/>
        <end position="273"/>
    </location>
</feature>
<keyword evidence="2" id="KW-0479">Metal-binding</keyword>
<dbReference type="SMART" id="SM00849">
    <property type="entry name" value="Lactamase_B"/>
    <property type="match status" value="1"/>
</dbReference>
<name>A0ABQ4NRX5_9RHOB</name>
<feature type="chain" id="PRO_5045752145" evidence="5">
    <location>
        <begin position="23"/>
        <end position="294"/>
    </location>
</feature>
<keyword evidence="5" id="KW-0732">Signal</keyword>
<dbReference type="InterPro" id="IPR036866">
    <property type="entry name" value="RibonucZ/Hydroxyglut_hydro"/>
</dbReference>
<accession>A0ABQ4NRX5</accession>
<dbReference type="InterPro" id="IPR051013">
    <property type="entry name" value="MBL_superfamily_lactonases"/>
</dbReference>
<evidence type="ECO:0000313" key="7">
    <source>
        <dbReference type="EMBL" id="GIT96837.1"/>
    </source>
</evidence>
<keyword evidence="4" id="KW-0862">Zinc</keyword>
<organism evidence="7 8">
    <name type="scientific">Jannaschia pagri</name>
    <dbReference type="NCBI Taxonomy" id="2829797"/>
    <lineage>
        <taxon>Bacteria</taxon>
        <taxon>Pseudomonadati</taxon>
        <taxon>Pseudomonadota</taxon>
        <taxon>Alphaproteobacteria</taxon>
        <taxon>Rhodobacterales</taxon>
        <taxon>Roseobacteraceae</taxon>
        <taxon>Jannaschia</taxon>
    </lineage>
</organism>
<evidence type="ECO:0000256" key="2">
    <source>
        <dbReference type="ARBA" id="ARBA00022723"/>
    </source>
</evidence>
<dbReference type="InterPro" id="IPR001279">
    <property type="entry name" value="Metallo-B-lactamas"/>
</dbReference>
<gene>
    <name evidence="7" type="ORF">JANAI62_34600</name>
</gene>
<dbReference type="Proteomes" id="UP000786693">
    <property type="component" value="Unassembled WGS sequence"/>
</dbReference>
<evidence type="ECO:0000256" key="1">
    <source>
        <dbReference type="ARBA" id="ARBA00007749"/>
    </source>
</evidence>
<proteinExistence type="inferred from homology"/>
<keyword evidence="8" id="KW-1185">Reference proteome</keyword>
<dbReference type="Pfam" id="PF00753">
    <property type="entry name" value="Lactamase_B"/>
    <property type="match status" value="1"/>
</dbReference>
<dbReference type="PANTHER" id="PTHR42978">
    <property type="entry name" value="QUORUM-QUENCHING LACTONASE YTNP-RELATED-RELATED"/>
    <property type="match status" value="1"/>
</dbReference>
<protein>
    <submittedName>
        <fullName evidence="7">MBL fold metallo-hydrolase</fullName>
    </submittedName>
</protein>
<dbReference type="CDD" id="cd07720">
    <property type="entry name" value="OPHC2-like_MBL-fold"/>
    <property type="match status" value="1"/>
</dbReference>
<dbReference type="Gene3D" id="3.60.15.10">
    <property type="entry name" value="Ribonuclease Z/Hydroxyacylglutathione hydrolase-like"/>
    <property type="match status" value="1"/>
</dbReference>
<dbReference type="SUPFAM" id="SSF56281">
    <property type="entry name" value="Metallo-hydrolase/oxidoreductase"/>
    <property type="match status" value="1"/>
</dbReference>
<evidence type="ECO:0000313" key="8">
    <source>
        <dbReference type="Proteomes" id="UP000786693"/>
    </source>
</evidence>
<comment type="caution">
    <text evidence="7">The sequence shown here is derived from an EMBL/GenBank/DDBJ whole genome shotgun (WGS) entry which is preliminary data.</text>
</comment>
<dbReference type="EMBL" id="BPFH01000008">
    <property type="protein sequence ID" value="GIT96837.1"/>
    <property type="molecule type" value="Genomic_DNA"/>
</dbReference>
<evidence type="ECO:0000259" key="6">
    <source>
        <dbReference type="SMART" id="SM00849"/>
    </source>
</evidence>